<dbReference type="PROSITE" id="PS51854">
    <property type="entry name" value="CSPG"/>
    <property type="match status" value="11"/>
</dbReference>
<keyword evidence="2" id="KW-0677">Repeat</keyword>
<keyword evidence="7" id="KW-0812">Transmembrane</keyword>
<organism evidence="9 10">
    <name type="scientific">Psophia crepitans</name>
    <name type="common">common trumpeter</name>
    <dbReference type="NCBI Taxonomy" id="54359"/>
    <lineage>
        <taxon>Eukaryota</taxon>
        <taxon>Metazoa</taxon>
        <taxon>Chordata</taxon>
        <taxon>Craniata</taxon>
        <taxon>Vertebrata</taxon>
        <taxon>Euteleostomi</taxon>
        <taxon>Archelosauria</taxon>
        <taxon>Archosauria</taxon>
        <taxon>Dinosauria</taxon>
        <taxon>Saurischia</taxon>
        <taxon>Theropoda</taxon>
        <taxon>Coelurosauria</taxon>
        <taxon>Aves</taxon>
        <taxon>Neognathae</taxon>
        <taxon>Neoaves</taxon>
        <taxon>Gruiformes</taxon>
        <taxon>Psophiidae</taxon>
        <taxon>Psophia</taxon>
    </lineage>
</organism>
<feature type="transmembrane region" description="Helical" evidence="7">
    <location>
        <begin position="2246"/>
        <end position="2271"/>
    </location>
</feature>
<proteinExistence type="predicted"/>
<feature type="repeat" description="CSPG" evidence="5">
    <location>
        <begin position="1560"/>
        <end position="1660"/>
    </location>
</feature>
<keyword evidence="10" id="KW-1185">Reference proteome</keyword>
<feature type="repeat" description="CSPG" evidence="5">
    <location>
        <begin position="1453"/>
        <end position="1543"/>
    </location>
</feature>
<feature type="non-terminal residue" evidence="9">
    <location>
        <position position="1"/>
    </location>
</feature>
<keyword evidence="1" id="KW-0732">Signal</keyword>
<feature type="repeat" description="CSPG" evidence="5">
    <location>
        <begin position="1222"/>
        <end position="1320"/>
    </location>
</feature>
<dbReference type="PANTHER" id="PTHR45739">
    <property type="entry name" value="MATRIX PROTEIN, PUTATIVE-RELATED"/>
    <property type="match status" value="1"/>
</dbReference>
<feature type="repeat" description="CSPG" evidence="5">
    <location>
        <begin position="1338"/>
        <end position="1429"/>
    </location>
</feature>
<gene>
    <name evidence="9" type="primary">Cspg4_0</name>
    <name evidence="9" type="ORF">PSOCRE_R06825</name>
</gene>
<feature type="repeat" description="CSPG" evidence="5">
    <location>
        <begin position="642"/>
        <end position="740"/>
    </location>
</feature>
<feature type="repeat" description="CSPG" evidence="5">
    <location>
        <begin position="406"/>
        <end position="501"/>
    </location>
</feature>
<keyword evidence="3" id="KW-0325">Glycoprotein</keyword>
<feature type="non-terminal residue" evidence="9">
    <location>
        <position position="2373"/>
    </location>
</feature>
<feature type="region of interest" description="Disordered" evidence="6">
    <location>
        <begin position="2151"/>
        <end position="2194"/>
    </location>
</feature>
<feature type="compositionally biased region" description="Polar residues" evidence="6">
    <location>
        <begin position="2154"/>
        <end position="2171"/>
    </location>
</feature>
<name>A0A7K9WZP0_9GRUI</name>
<evidence type="ECO:0000256" key="7">
    <source>
        <dbReference type="SAM" id="Phobius"/>
    </source>
</evidence>
<dbReference type="Pfam" id="PF16184">
    <property type="entry name" value="Cadherin_3"/>
    <property type="match status" value="13"/>
</dbReference>
<sequence>LSVSFYGDSFVELNKAEATSQTSLQLRFRTSKPHGLLFLAAGKKDYCLMELLSGNLQLRINFGVAERVLHSQQRSQLNDLAWHLVELHHDHDNVTLVIDKHDRNSAKMPGILYELNIDYGFYIGGTSKLDVPYLVGALPNFRGCIDDVLFNQLDILMPLRPSPGFKNVHEVSVGCSDEFFAGEDEPISFFSSRSYVSFPSWKVDDEGIVEYTLQTSAARGLLLFHSGQAGDFIAMEMEDGLIKAYVGKHKSRTQLSSRRSISDGYWHYIKLKFTAEYLQLTLDEETVKKSLPPHSKLPLLKGSLFVGGVDDSTRSDVIKLELTSASGKYARGGSFKGCLRDLKANSEKKSLKNVLVTKDISAGCGTESAFNTNLSSEISVKNPPVKTAPTFAIFPESSVSLDEEDKSHFLVLSNLIVLEGGQASLKSKHIKVNLDFQKLGIHQSQILFEIKQPPSHGDLKLDVEPMQEVNTFTMQDVWQGKILYVHDGSEDAYDYFNFSISTSSEEMVPPYLQGNEQHMFSITVTPVNDAPEITLPEGNLLLLLENSKKRLTSDLIKVLDKDTDPVDLSLSVLGNLNADAGFLENSKHPGKVITTFSDKDLREGTVFFVHTGVKNSRIVLRASDGEKVSNTVVLRVMAVPLDYRVVNNSGIELFQGVTALITPRHVAVETNARLQQLEIRYEITESPQFGEVQRQNSRGEWKQVNSFSQRSVQRSRVRYCSTFKEIQLENVTDQFKFKVSIGNRISEEHTFPIKVKWLRYSLLKHAPLEIEKSKKKYLTSDNLFAVIVDLEIPEDELHFKLLSLPKHGQILLNEQPLKKDSVFSQKDITDQKVAYELISRYQEDNCDSFRFLISTKYLESNVYDFKVYIKSDVRNIILTNNGLTVTEGEGALITRTKLFLQTPDNKTFQYKVIQLPKHGKLKLMNFSGSFESNDNLTTFTNKDITDKRLMYVHDDSETVFDGFLVRASSEESKKWANFDPEVEPLSVEIRFNISVQLKNDEKPVRVIDKTFNIVRNGQRLLTLADLCYHDPDSDFDDGQLLYTRRGISNGDLVLSNDTSHKLYQFRQADLEQKQVLFVHHGADFGRFVLFVTDGKHYTSLLLEVSATDPYVRLANNTGLLVQKGKEETVTTANLSAVTNQDIRSDHEITYNIFSFPKYGGIFVNNLLMGSFTQLDLIKGYVTYRHDDSNNIIDTFNFTVHAREVHLDAGVHVRIYLESHQWPPRIVNKNNLLVEEGKPVKISKGKLQVVHENSSPSEIVFTVRQLPAHGYIRKFSSEESYLGADQRPVLSFTQQDVDEGKIQYMQTVSDQLDDCFSLDVTNGVRTVSGIEISVDIIPRMIPLEVQNFTVIEGGSEALVEDYLKISSTHFAGLSCEFVLIEQPKHGYVENSRVPGIKLTTFTRKQVEQELIYYVHDDSEELMDSFTVIVNNTELWKQSLPQTVFVTVTAVNDEPPVVKANRILQVWVDSVTEISIDDLSAEDKDSSPSELTYSITPPSNGHLALKSSPNQSILNFTQAHIIEGQLVFVHSGAMSGGFNFQVTDGLNFAPRQIFSITARKLVISLEVNKGLGVFPGSRKPISQHDLKAVTNDVTNAGNRPITFMILTSPKLGRLIRVNSDNTTQEILSFTQSMVDEGMIMYEHLHAESADWSAEDFFTFTVLSPPSALDLQVFHIVISYEITRHDRNSRLLANTGAIVQEGGRVLINKANLDASNLLFKLPEIQRSMYEVWYQVVSLPQHGMIVVGERNVTKEKPNFSQYVLNKFGIAYIHDNSESLNDNFTFVVWLNLKSKSATKPHSGVLEEMFNITVVPVNDQAPELKTKRLHLKVLQGDASVLGSENLKVEDLDNTPAELKYTIVSNPNNGYLAMESNLSVSIKDFTQADVDSGKVWFVQDGSSSSGVFYFSVTDGKHRPLYKLFSLEVIPITLVLVNLTSVALPQGQTSVTITNVHLSAVTNGKSTNIMYEITQPLKYGHLMIGNEQVTKFEQADLYLGRLSYHLTNLTASKEVLEFVLFTAEGNLTGQVLNITVKPLVQVLHDMQISNQAAYKFRSSDLDASELANLTNSNPRFEVVVPPSHGRIVRKRFVNDAVFEDIQTFSQADIDSGVVLLDIDTNMTGLDLLNDSFTFILRADGVQPAVGSFRYSIVPYSPPRMQGSPTGVPSITSSTTLKIHTTSKDKAPQNEEPTVAPQKTGPTMWPGQNRWGNPHEEGPFLNLAVGTSGSAGTKITTQVNARSAGEQAGESSNPWYIITPLVLLSVLLIVAVISVCILLMCQRKEKTKPLVKSQTDAVLGSPDRCLERSLTVPSVTVTPLLKEVERSTASTFMAVRHEQLLPAVVSPTVEQSQQNSWINLDPEMIQYCRKTNPTLKRNQYWV</sequence>
<evidence type="ECO:0000256" key="5">
    <source>
        <dbReference type="PROSITE-ProRule" id="PRU01201"/>
    </source>
</evidence>
<evidence type="ECO:0000313" key="9">
    <source>
        <dbReference type="EMBL" id="NXI89993.1"/>
    </source>
</evidence>
<dbReference type="Pfam" id="PF02210">
    <property type="entry name" value="Laminin_G_2"/>
    <property type="match status" value="2"/>
</dbReference>
<dbReference type="Gene3D" id="2.60.120.200">
    <property type="match status" value="2"/>
</dbReference>
<reference evidence="9 10" key="1">
    <citation type="submission" date="2019-09" db="EMBL/GenBank/DDBJ databases">
        <title>Bird 10,000 Genomes (B10K) Project - Family phase.</title>
        <authorList>
            <person name="Zhang G."/>
        </authorList>
    </citation>
    <scope>NUCLEOTIDE SEQUENCE [LARGE SCALE GENOMIC DNA]</scope>
    <source>
        <strain evidence="9">B10K-DU-001-60</strain>
        <tissue evidence="9">Muscle</tissue>
    </source>
</reference>
<feature type="repeat" description="CSPG" evidence="5">
    <location>
        <begin position="874"/>
        <end position="968"/>
    </location>
</feature>
<evidence type="ECO:0000259" key="8">
    <source>
        <dbReference type="PROSITE" id="PS50025"/>
    </source>
</evidence>
<accession>A0A7K9WZP0</accession>
<evidence type="ECO:0000256" key="1">
    <source>
        <dbReference type="ARBA" id="ARBA00022729"/>
    </source>
</evidence>
<dbReference type="PANTHER" id="PTHR45739:SF14">
    <property type="entry name" value="CHONDROITIN SULFATE PROTEOGLYCAN 4"/>
    <property type="match status" value="1"/>
</dbReference>
<evidence type="ECO:0000313" key="10">
    <source>
        <dbReference type="Proteomes" id="UP000587472"/>
    </source>
</evidence>
<dbReference type="GO" id="GO:0009653">
    <property type="term" value="P:anatomical structure morphogenesis"/>
    <property type="evidence" value="ECO:0007669"/>
    <property type="project" value="TreeGrafter"/>
</dbReference>
<keyword evidence="7" id="KW-1133">Transmembrane helix</keyword>
<dbReference type="SMART" id="SM00282">
    <property type="entry name" value="LamG"/>
    <property type="match status" value="2"/>
</dbReference>
<evidence type="ECO:0000256" key="2">
    <source>
        <dbReference type="ARBA" id="ARBA00022737"/>
    </source>
</evidence>
<comment type="caution">
    <text evidence="4">Lacks conserved residue(s) required for the propagation of feature annotation.</text>
</comment>
<feature type="repeat" description="CSPG" evidence="5">
    <location>
        <begin position="1814"/>
        <end position="1908"/>
    </location>
</feature>
<keyword evidence="7" id="KW-0472">Membrane</keyword>
<protein>
    <submittedName>
        <fullName evidence="9">CSPG4 protein</fullName>
    </submittedName>
</protein>
<dbReference type="CDD" id="cd00110">
    <property type="entry name" value="LamG"/>
    <property type="match status" value="2"/>
</dbReference>
<dbReference type="InterPro" id="IPR051561">
    <property type="entry name" value="FRAS1_ECM"/>
</dbReference>
<feature type="domain" description="Laminin G" evidence="8">
    <location>
        <begin position="185"/>
        <end position="364"/>
    </location>
</feature>
<evidence type="ECO:0000256" key="4">
    <source>
        <dbReference type="PROSITE-ProRule" id="PRU00122"/>
    </source>
</evidence>
<dbReference type="InterPro" id="IPR039005">
    <property type="entry name" value="CSPG_rpt"/>
</dbReference>
<dbReference type="Proteomes" id="UP000587472">
    <property type="component" value="Unassembled WGS sequence"/>
</dbReference>
<dbReference type="InterPro" id="IPR001791">
    <property type="entry name" value="Laminin_G"/>
</dbReference>
<comment type="caution">
    <text evidence="9">The sequence shown here is derived from an EMBL/GenBank/DDBJ whole genome shotgun (WGS) entry which is preliminary data.</text>
</comment>
<dbReference type="EMBL" id="VWZZ01000473">
    <property type="protein sequence ID" value="NXI89993.1"/>
    <property type="molecule type" value="Genomic_DNA"/>
</dbReference>
<dbReference type="SUPFAM" id="SSF49899">
    <property type="entry name" value="Concanavalin A-like lectins/glucanases"/>
    <property type="match status" value="2"/>
</dbReference>
<feature type="repeat" description="CSPG" evidence="5">
    <location>
        <begin position="1110"/>
        <end position="1200"/>
    </location>
</feature>
<dbReference type="InterPro" id="IPR013320">
    <property type="entry name" value="ConA-like_dom_sf"/>
</dbReference>
<feature type="repeat" description="CSPG" evidence="5">
    <location>
        <begin position="759"/>
        <end position="854"/>
    </location>
</feature>
<evidence type="ECO:0000256" key="3">
    <source>
        <dbReference type="ARBA" id="ARBA00023180"/>
    </source>
</evidence>
<evidence type="ECO:0000256" key="6">
    <source>
        <dbReference type="SAM" id="MobiDB-lite"/>
    </source>
</evidence>
<dbReference type="PROSITE" id="PS50025">
    <property type="entry name" value="LAM_G_DOMAIN"/>
    <property type="match status" value="2"/>
</dbReference>
<feature type="domain" description="Laminin G" evidence="8">
    <location>
        <begin position="1"/>
        <end position="175"/>
    </location>
</feature>
<feature type="repeat" description="CSPG" evidence="5">
    <location>
        <begin position="1685"/>
        <end position="1784"/>
    </location>
</feature>